<dbReference type="EMBL" id="JQDR03007684">
    <property type="protein sequence ID" value="KAA0198250.1"/>
    <property type="molecule type" value="Genomic_DNA"/>
</dbReference>
<evidence type="ECO:0000256" key="2">
    <source>
        <dbReference type="PROSITE-ProRule" id="PRU00302"/>
    </source>
</evidence>
<dbReference type="Pfam" id="PF00084">
    <property type="entry name" value="Sushi"/>
    <property type="match status" value="1"/>
</dbReference>
<keyword evidence="2" id="KW-0768">Sushi</keyword>
<dbReference type="InterPro" id="IPR000436">
    <property type="entry name" value="Sushi_SCR_CCP_dom"/>
</dbReference>
<organism evidence="4">
    <name type="scientific">Hyalella azteca</name>
    <name type="common">Amphipod</name>
    <dbReference type="NCBI Taxonomy" id="294128"/>
    <lineage>
        <taxon>Eukaryota</taxon>
        <taxon>Metazoa</taxon>
        <taxon>Ecdysozoa</taxon>
        <taxon>Arthropoda</taxon>
        <taxon>Crustacea</taxon>
        <taxon>Multicrustacea</taxon>
        <taxon>Malacostraca</taxon>
        <taxon>Eumalacostraca</taxon>
        <taxon>Peracarida</taxon>
        <taxon>Amphipoda</taxon>
        <taxon>Senticaudata</taxon>
        <taxon>Talitrida</taxon>
        <taxon>Talitroidea</taxon>
        <taxon>Hyalellidae</taxon>
        <taxon>Hyalella</taxon>
    </lineage>
</organism>
<dbReference type="SMART" id="SM00032">
    <property type="entry name" value="CCP"/>
    <property type="match status" value="1"/>
</dbReference>
<evidence type="ECO:0000256" key="1">
    <source>
        <dbReference type="ARBA" id="ARBA00023157"/>
    </source>
</evidence>
<comment type="caution">
    <text evidence="2">Lacks conserved residue(s) required for the propagation of feature annotation.</text>
</comment>
<dbReference type="Gene3D" id="2.10.70.10">
    <property type="entry name" value="Complement Module, domain 1"/>
    <property type="match status" value="1"/>
</dbReference>
<accession>A0A6A0H3C2</accession>
<dbReference type="InterPro" id="IPR035976">
    <property type="entry name" value="Sushi/SCR/CCP_sf"/>
</dbReference>
<reference evidence="4" key="2">
    <citation type="journal article" date="2018" name="Environ. Sci. Technol.">
        <title>The Toxicogenome of Hyalella azteca: A Model for Sediment Ecotoxicology and Evolutionary Toxicology.</title>
        <authorList>
            <person name="Poynton H.C."/>
            <person name="Hasenbein S."/>
            <person name="Benoit J.B."/>
            <person name="Sepulveda M.S."/>
            <person name="Poelchau M.F."/>
            <person name="Hughes D.S.T."/>
            <person name="Murali S.C."/>
            <person name="Chen S."/>
            <person name="Glastad K.M."/>
            <person name="Goodisman M.A.D."/>
            <person name="Werren J.H."/>
            <person name="Vineis J.H."/>
            <person name="Bowen J.L."/>
            <person name="Friedrich M."/>
            <person name="Jones J."/>
            <person name="Robertson H.M."/>
            <person name="Feyereisen R."/>
            <person name="Mechler-Hickson A."/>
            <person name="Mathers N."/>
            <person name="Lee C.E."/>
            <person name="Colbourne J.K."/>
            <person name="Biales A."/>
            <person name="Johnston J.S."/>
            <person name="Wellborn G.A."/>
            <person name="Rosendale A.J."/>
            <person name="Cridge A.G."/>
            <person name="Munoz-Torres M.C."/>
            <person name="Bain P.A."/>
            <person name="Manny A.R."/>
            <person name="Major K.M."/>
            <person name="Lambert F.N."/>
            <person name="Vulpe C.D."/>
            <person name="Tuck P."/>
            <person name="Blalock B.J."/>
            <person name="Lin Y.Y."/>
            <person name="Smith M.E."/>
            <person name="Ochoa-Acuna H."/>
            <person name="Chen M.M."/>
            <person name="Childers C.P."/>
            <person name="Qu J."/>
            <person name="Dugan S."/>
            <person name="Lee S.L."/>
            <person name="Chao H."/>
            <person name="Dinh H."/>
            <person name="Han Y."/>
            <person name="Doddapaneni H."/>
            <person name="Worley K.C."/>
            <person name="Muzny D.M."/>
            <person name="Gibbs R.A."/>
            <person name="Richards S."/>
        </authorList>
    </citation>
    <scope>NUCLEOTIDE SEQUENCE</scope>
    <source>
        <strain evidence="4">HAZT.00-mixed</strain>
        <tissue evidence="4">Whole organism</tissue>
    </source>
</reference>
<dbReference type="CDD" id="cd00033">
    <property type="entry name" value="CCP"/>
    <property type="match status" value="1"/>
</dbReference>
<sequence>MVRLCLGCGFPGAPAHSTVTFSDDVVREGTVATYVCDRGFELLGPARKICINNGTWSPPGIPFCGAACLEGAV</sequence>
<reference evidence="4" key="1">
    <citation type="submission" date="2014-08" db="EMBL/GenBank/DDBJ databases">
        <authorList>
            <person name="Murali S."/>
            <person name="Richards S."/>
            <person name="Bandaranaike D."/>
            <person name="Bellair M."/>
            <person name="Blankenburg K."/>
            <person name="Chao H."/>
            <person name="Dinh H."/>
            <person name="Doddapaneni H."/>
            <person name="Dugan-Rocha S."/>
            <person name="Elkadiri S."/>
            <person name="Gnanaolivu R."/>
            <person name="Hughes D."/>
            <person name="Lee S."/>
            <person name="Li M."/>
            <person name="Ming W."/>
            <person name="Munidasa M."/>
            <person name="Muniz J."/>
            <person name="Nguyen L."/>
            <person name="Osuji N."/>
            <person name="Pu L.-L."/>
            <person name="Puazo M."/>
            <person name="Skinner E."/>
            <person name="Qu C."/>
            <person name="Quiroz J."/>
            <person name="Raj R."/>
            <person name="Weissenberger G."/>
            <person name="Xin Y."/>
            <person name="Zou X."/>
            <person name="Han Y."/>
            <person name="Worley K."/>
            <person name="Muzny D."/>
            <person name="Gibbs R."/>
        </authorList>
    </citation>
    <scope>NUCLEOTIDE SEQUENCE</scope>
    <source>
        <strain evidence="4">HAZT.00-mixed</strain>
        <tissue evidence="4">Whole organism</tissue>
    </source>
</reference>
<protein>
    <recommendedName>
        <fullName evidence="3">Sushi domain-containing protein</fullName>
    </recommendedName>
</protein>
<comment type="caution">
    <text evidence="4">The sequence shown here is derived from an EMBL/GenBank/DDBJ whole genome shotgun (WGS) entry which is preliminary data.</text>
</comment>
<feature type="domain" description="Sushi" evidence="3">
    <location>
        <begin position="6"/>
        <end position="66"/>
    </location>
</feature>
<dbReference type="PROSITE" id="PS50923">
    <property type="entry name" value="SUSHI"/>
    <property type="match status" value="1"/>
</dbReference>
<dbReference type="AlphaFoldDB" id="A0A6A0H3C2"/>
<dbReference type="Proteomes" id="UP000711488">
    <property type="component" value="Unassembled WGS sequence"/>
</dbReference>
<keyword evidence="1" id="KW-1015">Disulfide bond</keyword>
<evidence type="ECO:0000313" key="4">
    <source>
        <dbReference type="EMBL" id="KAA0198250.1"/>
    </source>
</evidence>
<evidence type="ECO:0000259" key="3">
    <source>
        <dbReference type="PROSITE" id="PS50923"/>
    </source>
</evidence>
<reference evidence="4" key="3">
    <citation type="submission" date="2019-06" db="EMBL/GenBank/DDBJ databases">
        <authorList>
            <person name="Poynton C."/>
            <person name="Hasenbein S."/>
            <person name="Benoit J.B."/>
            <person name="Sepulveda M.S."/>
            <person name="Poelchau M.F."/>
            <person name="Murali S.C."/>
            <person name="Chen S."/>
            <person name="Glastad K.M."/>
            <person name="Werren J.H."/>
            <person name="Vineis J.H."/>
            <person name="Bowen J.L."/>
            <person name="Friedrich M."/>
            <person name="Jones J."/>
            <person name="Robertson H.M."/>
            <person name="Feyereisen R."/>
            <person name="Mechler-Hickson A."/>
            <person name="Mathers N."/>
            <person name="Lee C.E."/>
            <person name="Colbourne J.K."/>
            <person name="Biales A."/>
            <person name="Johnston J.S."/>
            <person name="Wellborn G.A."/>
            <person name="Rosendale A.J."/>
            <person name="Cridge A.G."/>
            <person name="Munoz-Torres M.C."/>
            <person name="Bain P.A."/>
            <person name="Manny A.R."/>
            <person name="Major K.M."/>
            <person name="Lambert F.N."/>
            <person name="Vulpe C.D."/>
            <person name="Tuck P."/>
            <person name="Blalock B.J."/>
            <person name="Lin Y.-Y."/>
            <person name="Smith M.E."/>
            <person name="Ochoa-Acuna H."/>
            <person name="Chen M.-J.M."/>
            <person name="Childers C.P."/>
            <person name="Qu J."/>
            <person name="Dugan S."/>
            <person name="Lee S.L."/>
            <person name="Chao H."/>
            <person name="Dinh H."/>
            <person name="Han Y."/>
            <person name="Doddapaneni H."/>
            <person name="Worley K.C."/>
            <person name="Muzny D.M."/>
            <person name="Gibbs R.A."/>
            <person name="Richards S."/>
        </authorList>
    </citation>
    <scope>NUCLEOTIDE SEQUENCE</scope>
    <source>
        <strain evidence="4">HAZT.00-mixed</strain>
        <tissue evidence="4">Whole organism</tissue>
    </source>
</reference>
<dbReference type="SUPFAM" id="SSF57535">
    <property type="entry name" value="Complement control module/SCR domain"/>
    <property type="match status" value="1"/>
</dbReference>
<name>A0A6A0H3C2_HYAAZ</name>
<gene>
    <name evidence="4" type="ORF">HAZT_HAZT009361</name>
</gene>
<proteinExistence type="predicted"/>